<organism evidence="2 3">
    <name type="scientific">Vibrio neptunius</name>
    <dbReference type="NCBI Taxonomy" id="170651"/>
    <lineage>
        <taxon>Bacteria</taxon>
        <taxon>Pseudomonadati</taxon>
        <taxon>Pseudomonadota</taxon>
        <taxon>Gammaproteobacteria</taxon>
        <taxon>Vibrionales</taxon>
        <taxon>Vibrionaceae</taxon>
        <taxon>Vibrio</taxon>
    </lineage>
</organism>
<feature type="transmembrane region" description="Helical" evidence="1">
    <location>
        <begin position="25"/>
        <end position="44"/>
    </location>
</feature>
<proteinExistence type="predicted"/>
<feature type="transmembrane region" description="Helical" evidence="1">
    <location>
        <begin position="223"/>
        <end position="244"/>
    </location>
</feature>
<keyword evidence="3" id="KW-1185">Reference proteome</keyword>
<feature type="transmembrane region" description="Helical" evidence="1">
    <location>
        <begin position="95"/>
        <end position="114"/>
    </location>
</feature>
<keyword evidence="1" id="KW-1133">Transmembrane helix</keyword>
<sequence length="386" mass="44669">MDLETVLYWLNEGKEFFQRILNGEIPFPAMPAIGGSLMLLLASLNRKHYQPILDWVARSENHAYSQPYDDPLSPIMSVNDDILTIKDVSWHQLRLFLLLPILAAIWAFGLWRIVDFGPSKFMIDVANSTLDELEQGITPDKSRYLGTISRASINPRVYTYEYHIYSRKRRGVDIDTLLKEDQRRIDFYRVLLSDKGTSSAIRYVQAIQAYGTESEKERLNETLIFIAAYLLVALIISIVILAIPRRAYLHFDRRRGIVYTWRLGKISACSFQSLGYRYINCHGGFVCLLGEKTLSSSTYKPRPFRLEATSKSHANSKHGNQNFLLSQIVDFMKYGKKAIITGEDFEREAPKTYFFVSKKPKQFEQRLERILSKEHQLPSIYKAKKL</sequence>
<evidence type="ECO:0000256" key="1">
    <source>
        <dbReference type="SAM" id="Phobius"/>
    </source>
</evidence>
<gene>
    <name evidence="2" type="ORF">JYA62_15880</name>
</gene>
<keyword evidence="1" id="KW-0812">Transmembrane</keyword>
<accession>A0ABS3A3T6</accession>
<reference evidence="2 3" key="1">
    <citation type="submission" date="2021-02" db="EMBL/GenBank/DDBJ databases">
        <title>Draft Genome Sequences of 5 Vibrio neptunius Strains Isolated From of Bivalve Hatcheries.</title>
        <authorList>
            <person name="Galvis F."/>
            <person name="Barja J.L."/>
            <person name="Lemos M.L."/>
            <person name="Balado M."/>
        </authorList>
    </citation>
    <scope>NUCLEOTIDE SEQUENCE [LARGE SCALE GENOMIC DNA]</scope>
    <source>
        <strain evidence="2 3">PP-145.98</strain>
    </source>
</reference>
<evidence type="ECO:0000313" key="2">
    <source>
        <dbReference type="EMBL" id="MBN3579141.1"/>
    </source>
</evidence>
<dbReference type="Proteomes" id="UP000779070">
    <property type="component" value="Unassembled WGS sequence"/>
</dbReference>
<name>A0ABS3A3T6_9VIBR</name>
<keyword evidence="1" id="KW-0472">Membrane</keyword>
<dbReference type="EMBL" id="JAFHLB010000021">
    <property type="protein sequence ID" value="MBN3579141.1"/>
    <property type="molecule type" value="Genomic_DNA"/>
</dbReference>
<comment type="caution">
    <text evidence="2">The sequence shown here is derived from an EMBL/GenBank/DDBJ whole genome shotgun (WGS) entry which is preliminary data.</text>
</comment>
<evidence type="ECO:0000313" key="3">
    <source>
        <dbReference type="Proteomes" id="UP000779070"/>
    </source>
</evidence>
<protein>
    <submittedName>
        <fullName evidence="2">Uncharacterized protein</fullName>
    </submittedName>
</protein>
<dbReference type="RefSeq" id="WP_206371122.1">
    <property type="nucleotide sequence ID" value="NZ_CAWPTM010000092.1"/>
</dbReference>